<keyword evidence="1" id="KW-1133">Transmembrane helix</keyword>
<gene>
    <name evidence="2" type="ORF">AVDCRST_MAG37-906</name>
</gene>
<organism evidence="2">
    <name type="scientific">uncultured Rubrobacteraceae bacterium</name>
    <dbReference type="NCBI Taxonomy" id="349277"/>
    <lineage>
        <taxon>Bacteria</taxon>
        <taxon>Bacillati</taxon>
        <taxon>Actinomycetota</taxon>
        <taxon>Rubrobacteria</taxon>
        <taxon>Rubrobacterales</taxon>
        <taxon>Rubrobacteraceae</taxon>
        <taxon>environmental samples</taxon>
    </lineage>
</organism>
<feature type="transmembrane region" description="Helical" evidence="1">
    <location>
        <begin position="12"/>
        <end position="35"/>
    </location>
</feature>
<feature type="transmembrane region" description="Helical" evidence="1">
    <location>
        <begin position="68"/>
        <end position="88"/>
    </location>
</feature>
<protein>
    <submittedName>
        <fullName evidence="2">Uncharacterized protein</fullName>
    </submittedName>
</protein>
<keyword evidence="1" id="KW-0472">Membrane</keyword>
<proteinExistence type="predicted"/>
<feature type="transmembrane region" description="Helical" evidence="1">
    <location>
        <begin position="41"/>
        <end position="61"/>
    </location>
</feature>
<name>A0A6J4Q5B5_9ACTN</name>
<reference evidence="2" key="1">
    <citation type="submission" date="2020-02" db="EMBL/GenBank/DDBJ databases">
        <authorList>
            <person name="Meier V. D."/>
        </authorList>
    </citation>
    <scope>NUCLEOTIDE SEQUENCE</scope>
    <source>
        <strain evidence="2">AVDCRST_MAG37</strain>
    </source>
</reference>
<feature type="transmembrane region" description="Helical" evidence="1">
    <location>
        <begin position="100"/>
        <end position="119"/>
    </location>
</feature>
<evidence type="ECO:0000256" key="1">
    <source>
        <dbReference type="SAM" id="Phobius"/>
    </source>
</evidence>
<accession>A0A6J4Q5B5</accession>
<dbReference type="EMBL" id="CADCVD010000034">
    <property type="protein sequence ID" value="CAA9435238.1"/>
    <property type="molecule type" value="Genomic_DNA"/>
</dbReference>
<sequence>MWQFYLLKGYALLIGVGLIVLGMLGLLGLTSFFFIPQPAEFAENMLHIGTGLIFIGAWWWIDELGYMRAFLGSMGLLLVISKIVIVGGRTISLGFLSIDFVGVVCLVVGVCSLLVALFVGRASSI</sequence>
<dbReference type="AlphaFoldDB" id="A0A6J4Q5B5"/>
<evidence type="ECO:0000313" key="2">
    <source>
        <dbReference type="EMBL" id="CAA9435238.1"/>
    </source>
</evidence>
<keyword evidence="1" id="KW-0812">Transmembrane</keyword>